<reference evidence="3 4" key="1">
    <citation type="submission" date="2024-11" db="EMBL/GenBank/DDBJ databases">
        <title>Chromosome-level genome assembly of the freshwater bivalve Anodonta woodiana.</title>
        <authorList>
            <person name="Chen X."/>
        </authorList>
    </citation>
    <scope>NUCLEOTIDE SEQUENCE [LARGE SCALE GENOMIC DNA]</scope>
    <source>
        <strain evidence="3">MN2024</strain>
        <tissue evidence="3">Gills</tissue>
    </source>
</reference>
<proteinExistence type="predicted"/>
<evidence type="ECO:0000313" key="3">
    <source>
        <dbReference type="EMBL" id="KAL3870226.1"/>
    </source>
</evidence>
<dbReference type="InterPro" id="IPR006342">
    <property type="entry name" value="FkbM_mtfrase"/>
</dbReference>
<evidence type="ECO:0000256" key="1">
    <source>
        <dbReference type="SAM" id="Phobius"/>
    </source>
</evidence>
<protein>
    <recommendedName>
        <fullName evidence="2">Methyltransferase FkbM domain-containing protein</fullName>
    </recommendedName>
</protein>
<dbReference type="PANTHER" id="PTHR34009">
    <property type="entry name" value="PROTEIN STAR"/>
    <property type="match status" value="1"/>
</dbReference>
<dbReference type="Gene3D" id="3.40.50.150">
    <property type="entry name" value="Vaccinia Virus protein VP39"/>
    <property type="match status" value="1"/>
</dbReference>
<comment type="caution">
    <text evidence="3">The sequence shown here is derived from an EMBL/GenBank/DDBJ whole genome shotgun (WGS) entry which is preliminary data.</text>
</comment>
<feature type="transmembrane region" description="Helical" evidence="1">
    <location>
        <begin position="17"/>
        <end position="37"/>
    </location>
</feature>
<dbReference type="EMBL" id="JBJQND010000007">
    <property type="protein sequence ID" value="KAL3870226.1"/>
    <property type="molecule type" value="Genomic_DNA"/>
</dbReference>
<dbReference type="SUPFAM" id="SSF53335">
    <property type="entry name" value="S-adenosyl-L-methionine-dependent methyltransferases"/>
    <property type="match status" value="1"/>
</dbReference>
<keyword evidence="1" id="KW-0472">Membrane</keyword>
<dbReference type="InterPro" id="IPR029063">
    <property type="entry name" value="SAM-dependent_MTases_sf"/>
</dbReference>
<dbReference type="AlphaFoldDB" id="A0ABD3W9G1"/>
<dbReference type="Proteomes" id="UP001634394">
    <property type="component" value="Unassembled WGS sequence"/>
</dbReference>
<dbReference type="PANTHER" id="PTHR34009:SF2">
    <property type="entry name" value="PROTEIN STAR"/>
    <property type="match status" value="1"/>
</dbReference>
<evidence type="ECO:0000313" key="4">
    <source>
        <dbReference type="Proteomes" id="UP001634394"/>
    </source>
</evidence>
<name>A0ABD3W9G1_SINWO</name>
<sequence>MDLQNRYKWFSSKLPRIFIMLTVVGLGICSVYIFVIYRVESAIKFNLLSKKNTESVFNFLQKLVPNLGFQSNSSLGSVPDSKWNEYMGLNVTGKLNLLVREKASMTDPRLIDLIRKYYIEPPAEKPYALKNPVTLDYSCGQSSYIDRFFNSMENGFFIEAGAWLGEYASTSLFFEKSRGWSGLLIEPNPENFLQLKKLNRKAFHIRACLSTHPFPVLLKLNSASDMSRIVERREDEQWVQEHNFENKPYYEVPCFPLYSIMLAMNRSSIDYFGLDVEGNELLVLQTIPFNDFDIKSLSAECLNMNDKGRDHAVAVKTYLESKGFICNGVIGPNPIHGCFAEDLVFLKKDLASKELKCELVKSPFSFWDNKR</sequence>
<keyword evidence="4" id="KW-1185">Reference proteome</keyword>
<dbReference type="Pfam" id="PF05050">
    <property type="entry name" value="Methyltransf_21"/>
    <property type="match status" value="1"/>
</dbReference>
<organism evidence="3 4">
    <name type="scientific">Sinanodonta woodiana</name>
    <name type="common">Chinese pond mussel</name>
    <name type="synonym">Anodonta woodiana</name>
    <dbReference type="NCBI Taxonomy" id="1069815"/>
    <lineage>
        <taxon>Eukaryota</taxon>
        <taxon>Metazoa</taxon>
        <taxon>Spiralia</taxon>
        <taxon>Lophotrochozoa</taxon>
        <taxon>Mollusca</taxon>
        <taxon>Bivalvia</taxon>
        <taxon>Autobranchia</taxon>
        <taxon>Heteroconchia</taxon>
        <taxon>Palaeoheterodonta</taxon>
        <taxon>Unionida</taxon>
        <taxon>Unionoidea</taxon>
        <taxon>Unionidae</taxon>
        <taxon>Unioninae</taxon>
        <taxon>Sinanodonta</taxon>
    </lineage>
</organism>
<keyword evidence="1" id="KW-0812">Transmembrane</keyword>
<gene>
    <name evidence="3" type="ORF">ACJMK2_038303</name>
</gene>
<keyword evidence="1" id="KW-1133">Transmembrane helix</keyword>
<feature type="domain" description="Methyltransferase FkbM" evidence="2">
    <location>
        <begin position="160"/>
        <end position="325"/>
    </location>
</feature>
<dbReference type="InterPro" id="IPR053202">
    <property type="entry name" value="EGF_Rcpt_Signaling_Reg"/>
</dbReference>
<evidence type="ECO:0000259" key="2">
    <source>
        <dbReference type="Pfam" id="PF05050"/>
    </source>
</evidence>
<accession>A0ABD3W9G1</accession>